<sequence>MEAGSIAGSRGEAGSIVSRREKAGSMACHRWEAESVTDCCREARSVAGHRGEAGSVACHRGEARSVTDDREDDDGGPRARRRRRRRALGKAATTVVAATMTTGLGQGSGGGGGGSGGGGGGLSGEEKRLREEREGYDKNDEKGRESGISHKSDERLSARLSFIRSIGMVPRSSSLARSLDLHRKAESLLPQSIQKESVSPAASGACASRALSPMAKLSCVSLSFRFPSHPLTRFPAVHDWRPASGRARRLAGSSKAMGRLVAAPDEEAAQRRD</sequence>
<feature type="compositionally biased region" description="Basic residues" evidence="1">
    <location>
        <begin position="78"/>
        <end position="88"/>
    </location>
</feature>
<dbReference type="Proteomes" id="UP000026961">
    <property type="component" value="Chromosome 1"/>
</dbReference>
<feature type="region of interest" description="Disordered" evidence="1">
    <location>
        <begin position="249"/>
        <end position="273"/>
    </location>
</feature>
<feature type="compositionally biased region" description="Low complexity" evidence="1">
    <location>
        <begin position="89"/>
        <end position="103"/>
    </location>
</feature>
<dbReference type="EnsemblPlants" id="OGLUM01G15800.1">
    <property type="protein sequence ID" value="OGLUM01G15800.1"/>
    <property type="gene ID" value="OGLUM01G15800"/>
</dbReference>
<feature type="region of interest" description="Disordered" evidence="1">
    <location>
        <begin position="47"/>
        <end position="153"/>
    </location>
</feature>
<reference evidence="2" key="2">
    <citation type="submission" date="2015-04" db="UniProtKB">
        <authorList>
            <consortium name="EnsemblPlants"/>
        </authorList>
    </citation>
    <scope>IDENTIFICATION</scope>
</reference>
<proteinExistence type="predicted"/>
<reference evidence="2" key="1">
    <citation type="submission" date="2013-08" db="EMBL/GenBank/DDBJ databases">
        <title>Oryza genome evolution.</title>
        <authorList>
            <person name="Wing R.A."/>
            <person name="Panaud O."/>
            <person name="Oliveira A.C."/>
        </authorList>
    </citation>
    <scope>NUCLEOTIDE SEQUENCE</scope>
</reference>
<dbReference type="AlphaFoldDB" id="A0A0D9Y7U4"/>
<evidence type="ECO:0000256" key="1">
    <source>
        <dbReference type="SAM" id="MobiDB-lite"/>
    </source>
</evidence>
<feature type="compositionally biased region" description="Basic and acidic residues" evidence="1">
    <location>
        <begin position="18"/>
        <end position="27"/>
    </location>
</feature>
<accession>A0A0D9Y7U4</accession>
<evidence type="ECO:0000313" key="2">
    <source>
        <dbReference type="EnsemblPlants" id="OGLUM01G15800.1"/>
    </source>
</evidence>
<feature type="compositionally biased region" description="Basic and acidic residues" evidence="1">
    <location>
        <begin position="59"/>
        <end position="68"/>
    </location>
</feature>
<keyword evidence="3" id="KW-1185">Reference proteome</keyword>
<feature type="compositionally biased region" description="Gly residues" evidence="1">
    <location>
        <begin position="104"/>
        <end position="123"/>
    </location>
</feature>
<reference evidence="2" key="3">
    <citation type="submission" date="2018-05" db="EMBL/GenBank/DDBJ databases">
        <title>OgluRS3 (Oryza glumaepatula Reference Sequence Version 3).</title>
        <authorList>
            <person name="Zhang J."/>
            <person name="Kudrna D."/>
            <person name="Lee S."/>
            <person name="Talag J."/>
            <person name="Welchert J."/>
            <person name="Wing R.A."/>
        </authorList>
    </citation>
    <scope>NUCLEOTIDE SEQUENCE [LARGE SCALE GENOMIC DNA]</scope>
</reference>
<feature type="compositionally biased region" description="Basic and acidic residues" evidence="1">
    <location>
        <begin position="124"/>
        <end position="153"/>
    </location>
</feature>
<dbReference type="Gramene" id="OGLUM01G15800.1">
    <property type="protein sequence ID" value="OGLUM01G15800.1"/>
    <property type="gene ID" value="OGLUM01G15800"/>
</dbReference>
<organism evidence="2">
    <name type="scientific">Oryza glumipatula</name>
    <dbReference type="NCBI Taxonomy" id="40148"/>
    <lineage>
        <taxon>Eukaryota</taxon>
        <taxon>Viridiplantae</taxon>
        <taxon>Streptophyta</taxon>
        <taxon>Embryophyta</taxon>
        <taxon>Tracheophyta</taxon>
        <taxon>Spermatophyta</taxon>
        <taxon>Magnoliopsida</taxon>
        <taxon>Liliopsida</taxon>
        <taxon>Poales</taxon>
        <taxon>Poaceae</taxon>
        <taxon>BOP clade</taxon>
        <taxon>Oryzoideae</taxon>
        <taxon>Oryzeae</taxon>
        <taxon>Oryzinae</taxon>
        <taxon>Oryza</taxon>
    </lineage>
</organism>
<feature type="region of interest" description="Disordered" evidence="1">
    <location>
        <begin position="1"/>
        <end position="27"/>
    </location>
</feature>
<dbReference type="HOGENOM" id="CLU_1020746_0_0_1"/>
<protein>
    <submittedName>
        <fullName evidence="2">Uncharacterized protein</fullName>
    </submittedName>
</protein>
<name>A0A0D9Y7U4_9ORYZ</name>
<evidence type="ECO:0000313" key="3">
    <source>
        <dbReference type="Proteomes" id="UP000026961"/>
    </source>
</evidence>